<organism evidence="1 2">
    <name type="scientific">Polaribacter porphyrae</name>
    <dbReference type="NCBI Taxonomy" id="1137780"/>
    <lineage>
        <taxon>Bacteria</taxon>
        <taxon>Pseudomonadati</taxon>
        <taxon>Bacteroidota</taxon>
        <taxon>Flavobacteriia</taxon>
        <taxon>Flavobacteriales</taxon>
        <taxon>Flavobacteriaceae</taxon>
    </lineage>
</organism>
<dbReference type="Proteomes" id="UP000238882">
    <property type="component" value="Unassembled WGS sequence"/>
</dbReference>
<accession>A0A2S7WSE8</accession>
<dbReference type="Pfam" id="PF26622">
    <property type="entry name" value="DUF8199"/>
    <property type="match status" value="1"/>
</dbReference>
<dbReference type="InterPro" id="IPR058512">
    <property type="entry name" value="DUF8199"/>
</dbReference>
<dbReference type="AlphaFoldDB" id="A0A2S7WSE8"/>
<dbReference type="NCBIfam" id="NF047658">
    <property type="entry name" value="HYC_CC_PP"/>
    <property type="match status" value="1"/>
</dbReference>
<name>A0A2S7WSE8_9FLAO</name>
<protein>
    <recommendedName>
        <fullName evidence="3">Secreted protein</fullName>
    </recommendedName>
</protein>
<evidence type="ECO:0000313" key="1">
    <source>
        <dbReference type="EMBL" id="PQJ80518.1"/>
    </source>
</evidence>
<evidence type="ECO:0000313" key="2">
    <source>
        <dbReference type="Proteomes" id="UP000238882"/>
    </source>
</evidence>
<proteinExistence type="predicted"/>
<dbReference type="OrthoDB" id="1493875at2"/>
<keyword evidence="2" id="KW-1185">Reference proteome</keyword>
<dbReference type="EMBL" id="MSCN01000001">
    <property type="protein sequence ID" value="PQJ80518.1"/>
    <property type="molecule type" value="Genomic_DNA"/>
</dbReference>
<reference evidence="1 2" key="1">
    <citation type="submission" date="2016-12" db="EMBL/GenBank/DDBJ databases">
        <title>Trade-off between light-utilization and light-protection in marine flavobacteria.</title>
        <authorList>
            <person name="Kumagai Y."/>
            <person name="Yoshizawa S."/>
            <person name="Kogure K."/>
            <person name="Iwasaki W."/>
        </authorList>
    </citation>
    <scope>NUCLEOTIDE SEQUENCE [LARGE SCALE GENOMIC DNA]</scope>
    <source>
        <strain evidence="1 2">NBRC 108759</strain>
    </source>
</reference>
<dbReference type="InterPro" id="IPR058060">
    <property type="entry name" value="HYC_CC_PP"/>
</dbReference>
<evidence type="ECO:0008006" key="3">
    <source>
        <dbReference type="Google" id="ProtNLM"/>
    </source>
</evidence>
<dbReference type="RefSeq" id="WP_105017120.1">
    <property type="nucleotide sequence ID" value="NZ_MSCN01000001.1"/>
</dbReference>
<gene>
    <name evidence="1" type="ORF">BTO18_15645</name>
</gene>
<comment type="caution">
    <text evidence="1">The sequence shown here is derived from an EMBL/GenBank/DDBJ whole genome shotgun (WGS) entry which is preliminary data.</text>
</comment>
<sequence>MNNIFLKISAIILSVLVLFSTFSFNVDKHYCGDFLVDISFTGETEGCGMQMDAKAPTKKKNCCKDETHQFEGQDELQLTSFEEITFENQQLLIAFAFSYQDLLLDKKTEKSFQRVYPPPEIQQNYQVIYQSFLI</sequence>